<organism evidence="1 2">
    <name type="scientific">Hyaloperonospora brassicae</name>
    <name type="common">Brassica downy mildew</name>
    <name type="synonym">Peronospora brassicae</name>
    <dbReference type="NCBI Taxonomy" id="162125"/>
    <lineage>
        <taxon>Eukaryota</taxon>
        <taxon>Sar</taxon>
        <taxon>Stramenopiles</taxon>
        <taxon>Oomycota</taxon>
        <taxon>Peronosporomycetes</taxon>
        <taxon>Peronosporales</taxon>
        <taxon>Peronosporaceae</taxon>
        <taxon>Hyaloperonospora</taxon>
    </lineage>
</organism>
<protein>
    <recommendedName>
        <fullName evidence="3">RxLR effector candidate protein</fullName>
    </recommendedName>
</protein>
<evidence type="ECO:0000313" key="2">
    <source>
        <dbReference type="Proteomes" id="UP001162031"/>
    </source>
</evidence>
<dbReference type="EMBL" id="CANTFL010000320">
    <property type="protein sequence ID" value="CAI5720733.1"/>
    <property type="molecule type" value="Genomic_DNA"/>
</dbReference>
<accession>A0AAV0TFJ5</accession>
<keyword evidence="2" id="KW-1185">Reference proteome</keyword>
<proteinExistence type="predicted"/>
<comment type="caution">
    <text evidence="1">The sequence shown here is derived from an EMBL/GenBank/DDBJ whole genome shotgun (WGS) entry which is preliminary data.</text>
</comment>
<gene>
    <name evidence="1" type="ORF">HBR001_LOCUS2456</name>
</gene>
<dbReference type="AlphaFoldDB" id="A0AAV0TFJ5"/>
<reference evidence="1" key="1">
    <citation type="submission" date="2022-12" db="EMBL/GenBank/DDBJ databases">
        <authorList>
            <person name="Webb A."/>
        </authorList>
    </citation>
    <scope>NUCLEOTIDE SEQUENCE</scope>
    <source>
        <strain evidence="1">Hp1</strain>
    </source>
</reference>
<sequence length="289" mass="33979">MHHIAHDLLRALAVKYKDAAKLVLDACRKACVHPEEVFYMLPISEELFTFGLREPARYSEIDEHLDLFLQYSEDFFTQQMKTAGVTRDERLQTYLNNVYESESFVVNTLMTEAIPENVVAYFEYLRGKEHLRHFAEKADRMLLAKYRDVTESLILNTWAEAGVEPHVAIKMMPWSDLNPLQYRATMGSSVEIDICERFKQVMKYVRLYREHREFDDYAVAKLLHGSVPIEELWAYIMVFQRYRGEDELPYQLMKAFERIFETSAQEMELAIAIENKLLQGHTPWSSIPT</sequence>
<dbReference type="Proteomes" id="UP001162031">
    <property type="component" value="Unassembled WGS sequence"/>
</dbReference>
<evidence type="ECO:0008006" key="3">
    <source>
        <dbReference type="Google" id="ProtNLM"/>
    </source>
</evidence>
<evidence type="ECO:0000313" key="1">
    <source>
        <dbReference type="EMBL" id="CAI5720733.1"/>
    </source>
</evidence>
<name>A0AAV0TFJ5_HYABA</name>